<feature type="transmembrane region" description="Helical" evidence="1">
    <location>
        <begin position="173"/>
        <end position="199"/>
    </location>
</feature>
<dbReference type="RefSeq" id="WP_069980324.1">
    <property type="nucleotide sequence ID" value="NZ_CP017269.1"/>
</dbReference>
<feature type="transmembrane region" description="Helical" evidence="1">
    <location>
        <begin position="87"/>
        <end position="105"/>
    </location>
</feature>
<feature type="transmembrane region" description="Helical" evidence="1">
    <location>
        <begin position="32"/>
        <end position="50"/>
    </location>
</feature>
<feature type="transmembrane region" description="Helical" evidence="1">
    <location>
        <begin position="211"/>
        <end position="228"/>
    </location>
</feature>
<organism evidence="2 3">
    <name type="scientific">Geosporobacter ferrireducens</name>
    <dbReference type="NCBI Taxonomy" id="1424294"/>
    <lineage>
        <taxon>Bacteria</taxon>
        <taxon>Bacillati</taxon>
        <taxon>Bacillota</taxon>
        <taxon>Clostridia</taxon>
        <taxon>Peptostreptococcales</taxon>
        <taxon>Thermotaleaceae</taxon>
        <taxon>Geosporobacter</taxon>
    </lineage>
</organism>
<feature type="transmembrane region" description="Helical" evidence="1">
    <location>
        <begin position="117"/>
        <end position="134"/>
    </location>
</feature>
<feature type="transmembrane region" description="Helical" evidence="1">
    <location>
        <begin position="140"/>
        <end position="161"/>
    </location>
</feature>
<dbReference type="AlphaFoldDB" id="A0A1D8GM69"/>
<evidence type="ECO:0000256" key="1">
    <source>
        <dbReference type="SAM" id="Phobius"/>
    </source>
</evidence>
<gene>
    <name evidence="2" type="ORF">Gferi_22175</name>
</gene>
<evidence type="ECO:0000313" key="2">
    <source>
        <dbReference type="EMBL" id="AOT72009.1"/>
    </source>
</evidence>
<dbReference type="EMBL" id="CP017269">
    <property type="protein sequence ID" value="AOT72009.1"/>
    <property type="molecule type" value="Genomic_DNA"/>
</dbReference>
<dbReference type="KEGG" id="gfe:Gferi_22175"/>
<evidence type="ECO:0000313" key="3">
    <source>
        <dbReference type="Proteomes" id="UP000095743"/>
    </source>
</evidence>
<feature type="transmembrane region" description="Helical" evidence="1">
    <location>
        <begin position="7"/>
        <end position="26"/>
    </location>
</feature>
<keyword evidence="1" id="KW-0812">Transmembrane</keyword>
<protein>
    <recommendedName>
        <fullName evidence="4">YhhN-like protein</fullName>
    </recommendedName>
</protein>
<proteinExistence type="predicted"/>
<keyword evidence="3" id="KW-1185">Reference proteome</keyword>
<accession>A0A1D8GM69</accession>
<evidence type="ECO:0008006" key="4">
    <source>
        <dbReference type="Google" id="ProtNLM"/>
    </source>
</evidence>
<feature type="transmembrane region" description="Helical" evidence="1">
    <location>
        <begin position="62"/>
        <end position="81"/>
    </location>
</feature>
<reference evidence="2 3" key="1">
    <citation type="submission" date="2016-09" db="EMBL/GenBank/DDBJ databases">
        <title>Genomic analysis reveals versatility of anaerobic energy metabolism of Geosporobacter ferrireducens IRF9 of phylum Firmicutes.</title>
        <authorList>
            <person name="Kim S.-J."/>
        </authorList>
    </citation>
    <scope>NUCLEOTIDE SEQUENCE [LARGE SCALE GENOMIC DNA]</scope>
    <source>
        <strain evidence="2 3">IRF9</strain>
    </source>
</reference>
<keyword evidence="1" id="KW-0472">Membrane</keyword>
<keyword evidence="1" id="KW-1133">Transmembrane helix</keyword>
<name>A0A1D8GM69_9FIRM</name>
<sequence>MNNTQRTLFAIYIPITLLIVIFDNIYSNEAMVQHLKYTIMITLCFSVTVVRKKFWEQKLMALSFLFMVIADFFLVFSTTVNGIKADFSLFGIAGFLFAYLSLIAAYHKNFKVGKAEAITVIPVASIFLYVFVSLRPYVKGFMFIETLIFGVVLCYMTWTAVCTIFRGYFNPRIASLIALSGSLMFICDMGVAFSLFHPLYAGSYMCWPKSIVWAAYILGWTILAVIVSEKDLRISTAADSFQSTVYTDEPLENN</sequence>
<dbReference type="Proteomes" id="UP000095743">
    <property type="component" value="Chromosome"/>
</dbReference>